<feature type="region of interest" description="Disordered" evidence="11">
    <location>
        <begin position="1053"/>
        <end position="1078"/>
    </location>
</feature>
<feature type="compositionally biased region" description="Low complexity" evidence="11">
    <location>
        <begin position="1261"/>
        <end position="1282"/>
    </location>
</feature>
<feature type="compositionally biased region" description="Basic and acidic residues" evidence="11">
    <location>
        <begin position="1053"/>
        <end position="1062"/>
    </location>
</feature>
<dbReference type="Proteomes" id="UP000075884">
    <property type="component" value="Unassembled WGS sequence"/>
</dbReference>
<feature type="compositionally biased region" description="Low complexity" evidence="11">
    <location>
        <begin position="439"/>
        <end position="453"/>
    </location>
</feature>
<keyword evidence="10" id="KW-0175">Coiled coil</keyword>
<dbReference type="EnsemblMetazoa" id="ADIR004650-RA">
    <property type="protein sequence ID" value="ADIR004650-PA"/>
    <property type="gene ID" value="ADIR004650"/>
</dbReference>
<feature type="coiled-coil region" evidence="10">
    <location>
        <begin position="1082"/>
        <end position="1123"/>
    </location>
</feature>
<keyword evidence="5" id="KW-0863">Zinc-finger</keyword>
<proteinExistence type="inferred from homology"/>
<keyword evidence="4" id="KW-0677">Repeat</keyword>
<feature type="compositionally biased region" description="Low complexity" evidence="11">
    <location>
        <begin position="665"/>
        <end position="674"/>
    </location>
</feature>
<feature type="compositionally biased region" description="Low complexity" evidence="11">
    <location>
        <begin position="689"/>
        <end position="699"/>
    </location>
</feature>
<dbReference type="Gene3D" id="4.10.320.30">
    <property type="match status" value="4"/>
</dbReference>
<feature type="compositionally biased region" description="Low complexity" evidence="11">
    <location>
        <begin position="1190"/>
        <end position="1205"/>
    </location>
</feature>
<feature type="compositionally biased region" description="Basic and acidic residues" evidence="11">
    <location>
        <begin position="1212"/>
        <end position="1233"/>
    </location>
</feature>
<sequence length="1419" mass="147779">LSVTRAVCGANSVCITSSRTKNGCSGVQNRAGQFPVRPQRPAPGRLFRSQRVKTRSSVSSRDTTTAIRSPAHGSMEPALPRSRLTSASTSTSKPAGGTNSSSRYGAEHFRPATSGGMNEHSHHHHQQQQHQQQQSLSSSIVSSSSGSSTSRVQQKHGVVKATQQQQQQQQHRLRSKISPGPENAVSSTSPSAASSGPCAGTSAGRAHDADHLTSYRRYSTYTAGLKETSKCPTPGCVGLGHVTGLYSHHRSLSGCPRRDKVSSELLALHETILKCPTPGCNGRGHVSAGRNSHRSLSGCPKAAASKAAARELKYQNGPYPSARTPPPSTLSLTFRSSSGAVLNYQQLGDHYHSAATVAAAAAASATATATATATSDVAATPPQRSNVSAARHHSLAKDLSSRRSSTSRESHESDDRGGSGDQPVIKTEAQEQDATHGGSFSRSSSPRRASSPRMLESSYGRDQDLTRYGQIGDARSHHHHHHHHHQHHLQHQQYTTAHYDATASQTQGGSLPAGSYELGAYSTRGYDAGAFERYDTTGYGMQTSFRYGSVYQQPVQSSTLDDYGAVAVGTLAGQPGVGSSTPSSTVQPVQQSEPVMLPPAGAGSAPLLKVELPDDSNSAADPIYPRPVYHYEPGCTASPVHPPGYSAINLSVKVTSSEGALRSDGSPANPAAGHGAPGAGAEQRPPAIDLSSNGVSSSGGPDGGKGDAESQLSPKPGTSPSHIKANSPHIPSPQGHTLDLSVSRLPNSSTSPQYHQDTATAVTNGRSPPTEPVDFSGPPRPLSFGFMGPPAPGYSRESTPDSAASHYLDGYRDHTGYSPHPGYGMVEYANGYPGYGSNYQACPPYGASLGPYTSVPGAGYTASGSCYAMPPPSHIPSHDKLLKDGQYHSNTQELKCPTPGCDGSGHATGNYSSHRSLSGCPRATKPKSKPRDGQESEPLRCPIPGCDGSGHSTGKFLSHRSASGCPIANRNRMRVMDTGVPNPSEHLHTAKLNSLKFDGVSNASGPGCDALAPNGLGQGIKKAKYSEDHLTDGYGKPYGTGMPDGMMVTHSPDQHDGRDEHTGTAGVGGGGGDGGQQRGEDLLSLEAEISELQRENARVESQMLRLKTDITAMETQLSHAERENETVVGQRGNVTGYYDHLRNNVITMLEHVKIPPAGGGGGGVGVGPSCDGSLAHNDKNNNNSTAAVENDAPGDGDGNNNSDSGICCGPLKRGDETRPGSHTPTEHRGRDGPDDQPPYDNYLSKLQSLCSAQSATAGRTASTTASSTSSAASSITTTTNTTVPTGDTVGSTYTTAQQQQHHHHQHHHQHHHLHAHHHLAHLSPGGGNGGGGAVSSTAPGSAPVLGGMMGGGPHHHYQPQAPHHMPHLYDASGSIYTNLGPIAADPHAALYDTTMKLPGVAGGGGGGDGFMGMPLPAPI</sequence>
<keyword evidence="3" id="KW-0479">Metal-binding</keyword>
<feature type="compositionally biased region" description="Polar residues" evidence="11">
    <location>
        <begin position="711"/>
        <end position="721"/>
    </location>
</feature>
<feature type="compositionally biased region" description="Polar residues" evidence="11">
    <location>
        <begin position="907"/>
        <end position="916"/>
    </location>
</feature>
<feature type="compositionally biased region" description="Low complexity" evidence="11">
    <location>
        <begin position="186"/>
        <end position="204"/>
    </location>
</feature>
<keyword evidence="7" id="KW-0805">Transcription regulation</keyword>
<feature type="compositionally biased region" description="Polar residues" evidence="11">
    <location>
        <begin position="744"/>
        <end position="767"/>
    </location>
</feature>
<feature type="region of interest" description="Disordered" evidence="11">
    <location>
        <begin position="23"/>
        <end position="207"/>
    </location>
</feature>
<evidence type="ECO:0000256" key="11">
    <source>
        <dbReference type="SAM" id="MobiDB-lite"/>
    </source>
</evidence>
<evidence type="ECO:0000256" key="5">
    <source>
        <dbReference type="ARBA" id="ARBA00022771"/>
    </source>
</evidence>
<evidence type="ECO:0000313" key="13">
    <source>
        <dbReference type="Proteomes" id="UP000075884"/>
    </source>
</evidence>
<keyword evidence="6" id="KW-0862">Zinc</keyword>
<dbReference type="SUPFAM" id="SSF103637">
    <property type="entry name" value="CCHHC domain"/>
    <property type="match status" value="4"/>
</dbReference>
<feature type="compositionally biased region" description="Basic and acidic residues" evidence="11">
    <location>
        <begin position="929"/>
        <end position="938"/>
    </location>
</feature>
<evidence type="ECO:0000256" key="8">
    <source>
        <dbReference type="ARBA" id="ARBA00023163"/>
    </source>
</evidence>
<feature type="region of interest" description="Disordered" evidence="11">
    <location>
        <begin position="598"/>
        <end position="624"/>
    </location>
</feature>
<dbReference type="PANTHER" id="PTHR10816:SF15">
    <property type="entry name" value="MYELIN TRANSCRIPTION FACTOR 1-LIKE PROTEIN"/>
    <property type="match status" value="1"/>
</dbReference>
<feature type="compositionally biased region" description="Gly residues" evidence="11">
    <location>
        <begin position="1065"/>
        <end position="1077"/>
    </location>
</feature>
<feature type="region of interest" description="Disordered" evidence="11">
    <location>
        <begin position="1169"/>
        <end position="1242"/>
    </location>
</feature>
<dbReference type="VEuPathDB" id="VectorBase:ADIR004650"/>
<reference evidence="13" key="1">
    <citation type="submission" date="2013-03" db="EMBL/GenBank/DDBJ databases">
        <title>The Genome Sequence of Anopheles dirus WRAIR2.</title>
        <authorList>
            <consortium name="The Broad Institute Genomics Platform"/>
            <person name="Neafsey D.E."/>
            <person name="Walton C."/>
            <person name="Walker B."/>
            <person name="Young S.K."/>
            <person name="Zeng Q."/>
            <person name="Gargeya S."/>
            <person name="Fitzgerald M."/>
            <person name="Haas B."/>
            <person name="Abouelleil A."/>
            <person name="Allen A.W."/>
            <person name="Alvarado L."/>
            <person name="Arachchi H.M."/>
            <person name="Berlin A.M."/>
            <person name="Chapman S.B."/>
            <person name="Gainer-Dewar J."/>
            <person name="Goldberg J."/>
            <person name="Griggs A."/>
            <person name="Gujja S."/>
            <person name="Hansen M."/>
            <person name="Howarth C."/>
            <person name="Imamovic A."/>
            <person name="Ireland A."/>
            <person name="Larimer J."/>
            <person name="McCowan C."/>
            <person name="Murphy C."/>
            <person name="Pearson M."/>
            <person name="Poon T.W."/>
            <person name="Priest M."/>
            <person name="Roberts A."/>
            <person name="Saif S."/>
            <person name="Shea T."/>
            <person name="Sisk P."/>
            <person name="Sykes S."/>
            <person name="Wortman J."/>
            <person name="Nusbaum C."/>
            <person name="Birren B."/>
        </authorList>
    </citation>
    <scope>NUCLEOTIDE SEQUENCE [LARGE SCALE GENOMIC DNA]</scope>
    <source>
        <strain evidence="13">WRAIR2</strain>
    </source>
</reference>
<name>A0A182NAH4_9DIPT</name>
<keyword evidence="13" id="KW-1185">Reference proteome</keyword>
<feature type="compositionally biased region" description="Polar residues" evidence="11">
    <location>
        <begin position="1283"/>
        <end position="1295"/>
    </location>
</feature>
<dbReference type="PANTHER" id="PTHR10816">
    <property type="entry name" value="MYELIN TRANSCRIPTION FACTOR 1-RELATED"/>
    <property type="match status" value="1"/>
</dbReference>
<evidence type="ECO:0000256" key="1">
    <source>
        <dbReference type="ARBA" id="ARBA00004123"/>
    </source>
</evidence>
<dbReference type="GO" id="GO:0007399">
    <property type="term" value="P:nervous system development"/>
    <property type="evidence" value="ECO:0007669"/>
    <property type="project" value="UniProtKB-KW"/>
</dbReference>
<evidence type="ECO:0000256" key="7">
    <source>
        <dbReference type="ARBA" id="ARBA00023015"/>
    </source>
</evidence>
<comment type="subcellular location">
    <subcellularLocation>
        <location evidence="1">Nucleus</location>
    </subcellularLocation>
</comment>
<dbReference type="GO" id="GO:0000978">
    <property type="term" value="F:RNA polymerase II cis-regulatory region sequence-specific DNA binding"/>
    <property type="evidence" value="ECO:0007669"/>
    <property type="project" value="TreeGrafter"/>
</dbReference>
<dbReference type="GO" id="GO:0008270">
    <property type="term" value="F:zinc ion binding"/>
    <property type="evidence" value="ECO:0007669"/>
    <property type="project" value="UniProtKB-KW"/>
</dbReference>
<evidence type="ECO:0008006" key="14">
    <source>
        <dbReference type="Google" id="ProtNLM"/>
    </source>
</evidence>
<protein>
    <recommendedName>
        <fullName evidence="14">Myelin transcription factor 1 domain-containing protein</fullName>
    </recommendedName>
</protein>
<feature type="compositionally biased region" description="Basic and acidic residues" evidence="11">
    <location>
        <begin position="395"/>
        <end position="418"/>
    </location>
</feature>
<dbReference type="FunFam" id="4.10.320.30:FF:000001">
    <property type="entry name" value="Myelin transcription factor 1-like, a"/>
    <property type="match status" value="4"/>
</dbReference>
<feature type="compositionally biased region" description="Low complexity" evidence="11">
    <location>
        <begin position="128"/>
        <end position="152"/>
    </location>
</feature>
<dbReference type="GO" id="GO:0000981">
    <property type="term" value="F:DNA-binding transcription factor activity, RNA polymerase II-specific"/>
    <property type="evidence" value="ECO:0007669"/>
    <property type="project" value="TreeGrafter"/>
</dbReference>
<feature type="region of interest" description="Disordered" evidence="11">
    <location>
        <begin position="658"/>
        <end position="778"/>
    </location>
</feature>
<evidence type="ECO:0000256" key="2">
    <source>
        <dbReference type="ARBA" id="ARBA00010194"/>
    </source>
</evidence>
<evidence type="ECO:0000256" key="6">
    <source>
        <dbReference type="ARBA" id="ARBA00022833"/>
    </source>
</evidence>
<feature type="region of interest" description="Disordered" evidence="11">
    <location>
        <begin position="474"/>
        <end position="494"/>
    </location>
</feature>
<organism evidence="12 13">
    <name type="scientific">Anopheles dirus</name>
    <dbReference type="NCBI Taxonomy" id="7168"/>
    <lineage>
        <taxon>Eukaryota</taxon>
        <taxon>Metazoa</taxon>
        <taxon>Ecdysozoa</taxon>
        <taxon>Arthropoda</taxon>
        <taxon>Hexapoda</taxon>
        <taxon>Insecta</taxon>
        <taxon>Pterygota</taxon>
        <taxon>Neoptera</taxon>
        <taxon>Endopterygota</taxon>
        <taxon>Diptera</taxon>
        <taxon>Nematocera</taxon>
        <taxon>Culicoidea</taxon>
        <taxon>Culicidae</taxon>
        <taxon>Anophelinae</taxon>
        <taxon>Anopheles</taxon>
    </lineage>
</organism>
<feature type="region of interest" description="Disordered" evidence="11">
    <location>
        <begin position="1261"/>
        <end position="1356"/>
    </location>
</feature>
<feature type="compositionally biased region" description="Basic residues" evidence="11">
    <location>
        <begin position="476"/>
        <end position="490"/>
    </location>
</feature>
<evidence type="ECO:0000256" key="3">
    <source>
        <dbReference type="ARBA" id="ARBA00022723"/>
    </source>
</evidence>
<keyword evidence="8" id="KW-0804">Transcription</keyword>
<keyword evidence="9" id="KW-0539">Nucleus</keyword>
<accession>A0A182NAH4</accession>
<evidence type="ECO:0000256" key="4">
    <source>
        <dbReference type="ARBA" id="ARBA00022737"/>
    </source>
</evidence>
<evidence type="ECO:0000256" key="10">
    <source>
        <dbReference type="SAM" id="Coils"/>
    </source>
</evidence>
<evidence type="ECO:0000256" key="9">
    <source>
        <dbReference type="ARBA" id="ARBA00023242"/>
    </source>
</evidence>
<dbReference type="STRING" id="7168.A0A182NAH4"/>
<dbReference type="Pfam" id="PF01530">
    <property type="entry name" value="zf-C2HC"/>
    <property type="match status" value="4"/>
</dbReference>
<feature type="compositionally biased region" description="Basic residues" evidence="11">
    <location>
        <begin position="1300"/>
        <end position="1320"/>
    </location>
</feature>
<reference evidence="12" key="2">
    <citation type="submission" date="2020-05" db="UniProtKB">
        <authorList>
            <consortium name="EnsemblMetazoa"/>
        </authorList>
    </citation>
    <scope>IDENTIFICATION</scope>
    <source>
        <strain evidence="12">WRAIR2</strain>
    </source>
</reference>
<feature type="region of interest" description="Disordered" evidence="11">
    <location>
        <begin position="907"/>
        <end position="945"/>
    </location>
</feature>
<dbReference type="InterPro" id="IPR036060">
    <property type="entry name" value="Znf_C2H2C_sf"/>
</dbReference>
<dbReference type="PROSITE" id="PS51802">
    <property type="entry name" value="ZF_CCHHC"/>
    <property type="match status" value="4"/>
</dbReference>
<dbReference type="GO" id="GO:0005634">
    <property type="term" value="C:nucleus"/>
    <property type="evidence" value="ECO:0007669"/>
    <property type="project" value="UniProtKB-SubCell"/>
</dbReference>
<feature type="compositionally biased region" description="Gly residues" evidence="11">
    <location>
        <begin position="1324"/>
        <end position="1333"/>
    </location>
</feature>
<feature type="region of interest" description="Disordered" evidence="11">
    <location>
        <begin position="373"/>
        <end position="462"/>
    </location>
</feature>
<evidence type="ECO:0000313" key="12">
    <source>
        <dbReference type="EnsemblMetazoa" id="ADIR004650-PA"/>
    </source>
</evidence>
<dbReference type="InterPro" id="IPR002515">
    <property type="entry name" value="Znf_C2H2C"/>
</dbReference>
<feature type="compositionally biased region" description="Low complexity" evidence="11">
    <location>
        <begin position="55"/>
        <end position="65"/>
    </location>
</feature>
<comment type="similarity">
    <text evidence="2">Belongs to the MYT1 family.</text>
</comment>